<dbReference type="GO" id="GO:0032259">
    <property type="term" value="P:methylation"/>
    <property type="evidence" value="ECO:0007669"/>
    <property type="project" value="UniProtKB-KW"/>
</dbReference>
<dbReference type="Pfam" id="PF13489">
    <property type="entry name" value="Methyltransf_23"/>
    <property type="match status" value="1"/>
</dbReference>
<accession>A0AAU7DGK6</accession>
<proteinExistence type="predicted"/>
<dbReference type="EC" id="2.1.1.-" evidence="1"/>
<dbReference type="AlphaFoldDB" id="A0AAU7DGK6"/>
<reference evidence="1" key="1">
    <citation type="submission" date="2023-03" db="EMBL/GenBank/DDBJ databases">
        <title>Edaphobacter sp.</title>
        <authorList>
            <person name="Huber K.J."/>
            <person name="Papendorf J."/>
            <person name="Pilke C."/>
            <person name="Bunk B."/>
            <person name="Sproeer C."/>
            <person name="Pester M."/>
        </authorList>
    </citation>
    <scope>NUCLEOTIDE SEQUENCE</scope>
    <source>
        <strain evidence="1">DSM 110680</strain>
    </source>
</reference>
<dbReference type="InterPro" id="IPR029063">
    <property type="entry name" value="SAM-dependent_MTases_sf"/>
</dbReference>
<sequence length="240" mass="26559">MALDSGSLERIIPALLEHEGATGAPTLELHLMRYKFAAEHIQPGRVLDIACGVGYGTKVLSASRFIKEAIGVDISADATEYAQSQYGNDGIKFVTADALEFTDSFGFENIVSLETIEHVPDPRALLGHLTSLLKSGGILIGSVPITPSVDANPHHRTDFTAYSFRKIACAFGLVELDSLCQDQSYDPVAILRGKEKRSSGIRRNIPAYYLANPDRLWARIYSTLQYGFRNRYLTIVWRKH</sequence>
<dbReference type="CDD" id="cd02440">
    <property type="entry name" value="AdoMet_MTases"/>
    <property type="match status" value="1"/>
</dbReference>
<dbReference type="PANTHER" id="PTHR43861">
    <property type="entry name" value="TRANS-ACONITATE 2-METHYLTRANSFERASE-RELATED"/>
    <property type="match status" value="1"/>
</dbReference>
<dbReference type="GO" id="GO:0008168">
    <property type="term" value="F:methyltransferase activity"/>
    <property type="evidence" value="ECO:0007669"/>
    <property type="project" value="UniProtKB-KW"/>
</dbReference>
<dbReference type="RefSeq" id="WP_348262184.1">
    <property type="nucleotide sequence ID" value="NZ_CP121196.1"/>
</dbReference>
<gene>
    <name evidence="1" type="ORF">P8935_20565</name>
</gene>
<keyword evidence="1" id="KW-0489">Methyltransferase</keyword>
<dbReference type="PANTHER" id="PTHR43861:SF6">
    <property type="entry name" value="METHYLTRANSFERASE TYPE 11"/>
    <property type="match status" value="1"/>
</dbReference>
<name>A0AAU7DGK6_9BACT</name>
<organism evidence="1">
    <name type="scientific">Telmatobacter sp. DSM 110680</name>
    <dbReference type="NCBI Taxonomy" id="3036704"/>
    <lineage>
        <taxon>Bacteria</taxon>
        <taxon>Pseudomonadati</taxon>
        <taxon>Acidobacteriota</taxon>
        <taxon>Terriglobia</taxon>
        <taxon>Terriglobales</taxon>
        <taxon>Acidobacteriaceae</taxon>
        <taxon>Telmatobacter</taxon>
    </lineage>
</organism>
<dbReference type="Gene3D" id="3.40.50.150">
    <property type="entry name" value="Vaccinia Virus protein VP39"/>
    <property type="match status" value="1"/>
</dbReference>
<evidence type="ECO:0000313" key="1">
    <source>
        <dbReference type="EMBL" id="XBH16954.1"/>
    </source>
</evidence>
<protein>
    <submittedName>
        <fullName evidence="1">Class I SAM-dependent methyltransferase</fullName>
        <ecNumber evidence="1">2.1.1.-</ecNumber>
    </submittedName>
</protein>
<dbReference type="EMBL" id="CP121196">
    <property type="protein sequence ID" value="XBH16954.1"/>
    <property type="molecule type" value="Genomic_DNA"/>
</dbReference>
<dbReference type="SUPFAM" id="SSF53335">
    <property type="entry name" value="S-adenosyl-L-methionine-dependent methyltransferases"/>
    <property type="match status" value="1"/>
</dbReference>
<keyword evidence="1" id="KW-0808">Transferase</keyword>